<dbReference type="Proteomes" id="UP000032304">
    <property type="component" value="Chromosome 12"/>
</dbReference>
<proteinExistence type="predicted"/>
<dbReference type="PANTHER" id="PTHR31286:SF99">
    <property type="entry name" value="DUF4283 DOMAIN-CONTAINING PROTEIN"/>
    <property type="match status" value="1"/>
</dbReference>
<dbReference type="STRING" id="29730.A0A0D2V123"/>
<dbReference type="InterPro" id="IPR040256">
    <property type="entry name" value="At4g02000-like"/>
</dbReference>
<organism evidence="1 2">
    <name type="scientific">Gossypium raimondii</name>
    <name type="common">Peruvian cotton</name>
    <name type="synonym">Gossypium klotzschianum subsp. raimondii</name>
    <dbReference type="NCBI Taxonomy" id="29730"/>
    <lineage>
        <taxon>Eukaryota</taxon>
        <taxon>Viridiplantae</taxon>
        <taxon>Streptophyta</taxon>
        <taxon>Embryophyta</taxon>
        <taxon>Tracheophyta</taxon>
        <taxon>Spermatophyta</taxon>
        <taxon>Magnoliopsida</taxon>
        <taxon>eudicotyledons</taxon>
        <taxon>Gunneridae</taxon>
        <taxon>Pentapetalae</taxon>
        <taxon>rosids</taxon>
        <taxon>malvids</taxon>
        <taxon>Malvales</taxon>
        <taxon>Malvaceae</taxon>
        <taxon>Malvoideae</taxon>
        <taxon>Gossypium</taxon>
    </lineage>
</organism>
<reference evidence="1 2" key="1">
    <citation type="journal article" date="2012" name="Nature">
        <title>Repeated polyploidization of Gossypium genomes and the evolution of spinnable cotton fibres.</title>
        <authorList>
            <person name="Paterson A.H."/>
            <person name="Wendel J.F."/>
            <person name="Gundlach H."/>
            <person name="Guo H."/>
            <person name="Jenkins J."/>
            <person name="Jin D."/>
            <person name="Llewellyn D."/>
            <person name="Showmaker K.C."/>
            <person name="Shu S."/>
            <person name="Udall J."/>
            <person name="Yoo M.J."/>
            <person name="Byers R."/>
            <person name="Chen W."/>
            <person name="Doron-Faigenboim A."/>
            <person name="Duke M.V."/>
            <person name="Gong L."/>
            <person name="Grimwood J."/>
            <person name="Grover C."/>
            <person name="Grupp K."/>
            <person name="Hu G."/>
            <person name="Lee T.H."/>
            <person name="Li J."/>
            <person name="Lin L."/>
            <person name="Liu T."/>
            <person name="Marler B.S."/>
            <person name="Page J.T."/>
            <person name="Roberts A.W."/>
            <person name="Romanel E."/>
            <person name="Sanders W.S."/>
            <person name="Szadkowski E."/>
            <person name="Tan X."/>
            <person name="Tang H."/>
            <person name="Xu C."/>
            <person name="Wang J."/>
            <person name="Wang Z."/>
            <person name="Zhang D."/>
            <person name="Zhang L."/>
            <person name="Ashrafi H."/>
            <person name="Bedon F."/>
            <person name="Bowers J.E."/>
            <person name="Brubaker C.L."/>
            <person name="Chee P.W."/>
            <person name="Das S."/>
            <person name="Gingle A.R."/>
            <person name="Haigler C.H."/>
            <person name="Harker D."/>
            <person name="Hoffmann L.V."/>
            <person name="Hovav R."/>
            <person name="Jones D.C."/>
            <person name="Lemke C."/>
            <person name="Mansoor S."/>
            <person name="ur Rahman M."/>
            <person name="Rainville L.N."/>
            <person name="Rambani A."/>
            <person name="Reddy U.K."/>
            <person name="Rong J.K."/>
            <person name="Saranga Y."/>
            <person name="Scheffler B.E."/>
            <person name="Scheffler J.A."/>
            <person name="Stelly D.M."/>
            <person name="Triplett B.A."/>
            <person name="Van Deynze A."/>
            <person name="Vaslin M.F."/>
            <person name="Waghmare V.N."/>
            <person name="Walford S.A."/>
            <person name="Wright R.J."/>
            <person name="Zaki E.A."/>
            <person name="Zhang T."/>
            <person name="Dennis E.S."/>
            <person name="Mayer K.F."/>
            <person name="Peterson D.G."/>
            <person name="Rokhsar D.S."/>
            <person name="Wang X."/>
            <person name="Schmutz J."/>
        </authorList>
    </citation>
    <scope>NUCLEOTIDE SEQUENCE [LARGE SCALE GENOMIC DNA]</scope>
</reference>
<accession>A0A0D2V123</accession>
<dbReference type="EMBL" id="CM001751">
    <property type="protein sequence ID" value="KJB75236.1"/>
    <property type="molecule type" value="Genomic_DNA"/>
</dbReference>
<evidence type="ECO:0000313" key="1">
    <source>
        <dbReference type="EMBL" id="KJB75236.1"/>
    </source>
</evidence>
<keyword evidence="2" id="KW-1185">Reference proteome</keyword>
<dbReference type="eggNOG" id="KOG1075">
    <property type="taxonomic scope" value="Eukaryota"/>
</dbReference>
<evidence type="ECO:0008006" key="3">
    <source>
        <dbReference type="Google" id="ProtNLM"/>
    </source>
</evidence>
<name>A0A0D2V123_GOSRA</name>
<evidence type="ECO:0000313" key="2">
    <source>
        <dbReference type="Proteomes" id="UP000032304"/>
    </source>
</evidence>
<dbReference type="OMA" id="MAVWIRV"/>
<feature type="non-terminal residue" evidence="1">
    <location>
        <position position="1"/>
    </location>
</feature>
<dbReference type="AlphaFoldDB" id="A0A0D2V123"/>
<dbReference type="PANTHER" id="PTHR31286">
    <property type="entry name" value="GLYCINE-RICH CELL WALL STRUCTURAL PROTEIN 1.8-LIKE"/>
    <property type="match status" value="1"/>
</dbReference>
<gene>
    <name evidence="1" type="ORF">B456_012G033400</name>
</gene>
<sequence length="189" mass="21137">DFELQDEDVMTKTVNEIPSITFDDRVHGFIEKKMALSIVIKLLGRKIAFNTLLNKSVDFSTTNSMVDTQVVWICLPGLSKGYYFDFLLRAIDSMIGPVFCIDAQIDAAVRGQFARLAISVDLEKKPLVSEIKINGSIQRVRHEGLPNICFSCGLYGHSSLLCTRNKSTMEEDVIVSSRSGPRNRVFKLG</sequence>
<dbReference type="Gramene" id="KJB75236">
    <property type="protein sequence ID" value="KJB75236"/>
    <property type="gene ID" value="B456_012G033400"/>
</dbReference>
<protein>
    <recommendedName>
        <fullName evidence="3">DUF4283 domain-containing protein</fullName>
    </recommendedName>
</protein>